<keyword evidence="1" id="KW-0378">Hydrolase</keyword>
<dbReference type="PRINTS" id="PR00413">
    <property type="entry name" value="HADHALOGNASE"/>
</dbReference>
<dbReference type="PANTHER" id="PTHR18901:SF38">
    <property type="entry name" value="PSEUDOURIDINE-5'-PHOSPHATASE"/>
    <property type="match status" value="1"/>
</dbReference>
<dbReference type="SFLD" id="SFLDG01129">
    <property type="entry name" value="C1.5:_HAD__Beta-PGM__Phosphata"/>
    <property type="match status" value="1"/>
</dbReference>
<dbReference type="NCBIfam" id="TIGR01509">
    <property type="entry name" value="HAD-SF-IA-v3"/>
    <property type="match status" value="1"/>
</dbReference>
<dbReference type="InterPro" id="IPR006439">
    <property type="entry name" value="HAD-SF_hydro_IA"/>
</dbReference>
<evidence type="ECO:0000313" key="2">
    <source>
        <dbReference type="Proteomes" id="UP001596505"/>
    </source>
</evidence>
<sequence length="218" mass="24483">MIKAIVFDFDGMILDTETQSFRSMQKMYEKYHVELPFELWSKAIGARGGFDAVKYLEDQTGKEIDTAAFYKEREKIFLELIDQEDILPGVESVLETAQKLGLRIGLATSSQTGWAAGHLERLGILDYFEYICTGDDVKNAKPDPEIYLKVVEHFGVKPQEAIAFEDSLNGALAAKRAGMFCVVVPNYVTKNMAFEDIDEKLNSLADTTLEKLIEAFGD</sequence>
<dbReference type="EMBL" id="JBHTCO010000002">
    <property type="protein sequence ID" value="MFC7391604.1"/>
    <property type="molecule type" value="Genomic_DNA"/>
</dbReference>
<gene>
    <name evidence="1" type="ORF">ACFQRG_01160</name>
</gene>
<organism evidence="1 2">
    <name type="scientific">Scopulibacillus cellulosilyticus</name>
    <dbReference type="NCBI Taxonomy" id="2665665"/>
    <lineage>
        <taxon>Bacteria</taxon>
        <taxon>Bacillati</taxon>
        <taxon>Bacillota</taxon>
        <taxon>Bacilli</taxon>
        <taxon>Bacillales</taxon>
        <taxon>Sporolactobacillaceae</taxon>
        <taxon>Scopulibacillus</taxon>
    </lineage>
</organism>
<dbReference type="GO" id="GO:0016787">
    <property type="term" value="F:hydrolase activity"/>
    <property type="evidence" value="ECO:0007669"/>
    <property type="project" value="UniProtKB-KW"/>
</dbReference>
<proteinExistence type="predicted"/>
<reference evidence="2" key="1">
    <citation type="journal article" date="2019" name="Int. J. Syst. Evol. Microbiol.">
        <title>The Global Catalogue of Microorganisms (GCM) 10K type strain sequencing project: providing services to taxonomists for standard genome sequencing and annotation.</title>
        <authorList>
            <consortium name="The Broad Institute Genomics Platform"/>
            <consortium name="The Broad Institute Genome Sequencing Center for Infectious Disease"/>
            <person name="Wu L."/>
            <person name="Ma J."/>
        </authorList>
    </citation>
    <scope>NUCLEOTIDE SEQUENCE [LARGE SCALE GENOMIC DNA]</scope>
    <source>
        <strain evidence="2">CGMCC 1.16305</strain>
    </source>
</reference>
<dbReference type="Proteomes" id="UP001596505">
    <property type="component" value="Unassembled WGS sequence"/>
</dbReference>
<dbReference type="CDD" id="cd16423">
    <property type="entry name" value="HAD_BPGM-like"/>
    <property type="match status" value="1"/>
</dbReference>
<dbReference type="InterPro" id="IPR023198">
    <property type="entry name" value="PGP-like_dom2"/>
</dbReference>
<comment type="caution">
    <text evidence="1">The sequence shown here is derived from an EMBL/GenBank/DDBJ whole genome shotgun (WGS) entry which is preliminary data.</text>
</comment>
<dbReference type="InterPro" id="IPR023214">
    <property type="entry name" value="HAD_sf"/>
</dbReference>
<keyword evidence="2" id="KW-1185">Reference proteome</keyword>
<dbReference type="SFLD" id="SFLDS00003">
    <property type="entry name" value="Haloacid_Dehalogenase"/>
    <property type="match status" value="1"/>
</dbReference>
<dbReference type="RefSeq" id="WP_380962791.1">
    <property type="nucleotide sequence ID" value="NZ_JBHTCO010000002.1"/>
</dbReference>
<dbReference type="InterPro" id="IPR036412">
    <property type="entry name" value="HAD-like_sf"/>
</dbReference>
<dbReference type="SUPFAM" id="SSF56784">
    <property type="entry name" value="HAD-like"/>
    <property type="match status" value="1"/>
</dbReference>
<accession>A0ABW2PR53</accession>
<dbReference type="NCBIfam" id="TIGR01549">
    <property type="entry name" value="HAD-SF-IA-v1"/>
    <property type="match status" value="1"/>
</dbReference>
<evidence type="ECO:0000313" key="1">
    <source>
        <dbReference type="EMBL" id="MFC7391604.1"/>
    </source>
</evidence>
<dbReference type="Gene3D" id="1.10.150.240">
    <property type="entry name" value="Putative phosphatase, domain 2"/>
    <property type="match status" value="1"/>
</dbReference>
<dbReference type="Pfam" id="PF13419">
    <property type="entry name" value="HAD_2"/>
    <property type="match status" value="1"/>
</dbReference>
<dbReference type="PANTHER" id="PTHR18901">
    <property type="entry name" value="2-DEOXYGLUCOSE-6-PHOSPHATE PHOSPHATASE 2"/>
    <property type="match status" value="1"/>
</dbReference>
<protein>
    <submittedName>
        <fullName evidence="1">HAD family hydrolase</fullName>
    </submittedName>
</protein>
<dbReference type="Gene3D" id="3.40.50.1000">
    <property type="entry name" value="HAD superfamily/HAD-like"/>
    <property type="match status" value="1"/>
</dbReference>
<dbReference type="InterPro" id="IPR041492">
    <property type="entry name" value="HAD_2"/>
</dbReference>
<name>A0ABW2PR53_9BACL</name>
<dbReference type="SFLD" id="SFLDG01135">
    <property type="entry name" value="C1.5.6:_HAD__Beta-PGM__Phospha"/>
    <property type="match status" value="1"/>
</dbReference>